<dbReference type="HOGENOM" id="CLU_027408_6_0_3"/>
<dbReference type="SUPFAM" id="SSF103473">
    <property type="entry name" value="MFS general substrate transporter"/>
    <property type="match status" value="1"/>
</dbReference>
<feature type="transmembrane region" description="Helical" evidence="7">
    <location>
        <begin position="96"/>
        <end position="114"/>
    </location>
</feature>
<dbReference type="GO" id="GO:0015293">
    <property type="term" value="F:symporter activity"/>
    <property type="evidence" value="ECO:0007669"/>
    <property type="project" value="InterPro"/>
</dbReference>
<dbReference type="STRING" id="63737.Npun_F1762"/>
<dbReference type="PhylomeDB" id="B2J2J3"/>
<keyword evidence="3" id="KW-1003">Cell membrane</keyword>
<protein>
    <submittedName>
        <fullName evidence="8">Sugar (Glycoside-Pentoside-Hexuronide) transporter</fullName>
    </submittedName>
</protein>
<keyword evidence="9" id="KW-1185">Reference proteome</keyword>
<accession>B2J2J3</accession>
<dbReference type="PANTHER" id="PTHR11328">
    <property type="entry name" value="MAJOR FACILITATOR SUPERFAMILY DOMAIN-CONTAINING PROTEIN"/>
    <property type="match status" value="1"/>
</dbReference>
<reference evidence="8 9" key="2">
    <citation type="journal article" date="2013" name="Plant Physiol.">
        <title>A Nostoc punctiforme Sugar Transporter Necessary to Establish a Cyanobacterium-Plant Symbiosis.</title>
        <authorList>
            <person name="Ekman M."/>
            <person name="Picossi S."/>
            <person name="Campbell E.L."/>
            <person name="Meeks J.C."/>
            <person name="Flores E."/>
        </authorList>
    </citation>
    <scope>NUCLEOTIDE SEQUENCE [LARGE SCALE GENOMIC DNA]</scope>
    <source>
        <strain evidence="9">ATCC 29133 / PCC 73102</strain>
    </source>
</reference>
<dbReference type="AlphaFoldDB" id="B2J2J3"/>
<dbReference type="InterPro" id="IPR039672">
    <property type="entry name" value="MFS_2"/>
</dbReference>
<dbReference type="eggNOG" id="COG2211">
    <property type="taxonomic scope" value="Bacteria"/>
</dbReference>
<reference evidence="9" key="1">
    <citation type="submission" date="2008-04" db="EMBL/GenBank/DDBJ databases">
        <title>Complete sequence of chromosome of Nostoc punctiforme ATCC 29133.</title>
        <authorList>
            <consortium name="US DOE Joint Genome Institute"/>
            <person name="Copeland A."/>
            <person name="Lucas S."/>
            <person name="Lapidus A."/>
            <person name="Glavina del Rio T."/>
            <person name="Dalin E."/>
            <person name="Tice H."/>
            <person name="Pitluck S."/>
            <person name="Chain P."/>
            <person name="Malfatti S."/>
            <person name="Shin M."/>
            <person name="Vergez L."/>
            <person name="Schmutz J."/>
            <person name="Larimer F."/>
            <person name="Land M."/>
            <person name="Hauser L."/>
            <person name="Kyrpides N."/>
            <person name="Kim E."/>
            <person name="Meeks J.C."/>
            <person name="Elhai J."/>
            <person name="Campbell E.L."/>
            <person name="Thiel T."/>
            <person name="Longmire J."/>
            <person name="Potts M."/>
            <person name="Atlas R."/>
        </authorList>
    </citation>
    <scope>NUCLEOTIDE SEQUENCE [LARGE SCALE GENOMIC DNA]</scope>
    <source>
        <strain evidence="9">ATCC 29133 / PCC 73102</strain>
    </source>
</reference>
<feature type="transmembrane region" description="Helical" evidence="7">
    <location>
        <begin position="257"/>
        <end position="282"/>
    </location>
</feature>
<dbReference type="Gene3D" id="1.20.1250.20">
    <property type="entry name" value="MFS general substrate transporter like domains"/>
    <property type="match status" value="2"/>
</dbReference>
<evidence type="ECO:0000256" key="4">
    <source>
        <dbReference type="ARBA" id="ARBA00022692"/>
    </source>
</evidence>
<sequence length="484" mass="53918">MKDSAADGDAQRDILSEKLDLKTKLAYGAGDLGPAITANISVFYLLIFFTSVAGIPAGLAGTILMIGKIWDGVNDPLVGFLTDKTKSRRWGRRLPWMFYGAIPFGIFFFLQWIVPQFSANKSNNIWPLFWYYVAIGVISQAFYTVVNLPYTAMTPELTQDYDERTSLNSYRFTFSIGGSILSLILTGIVFSQIADRQQRYLVLAGICTVISILGLYCCVFGVRDRILAFEAKRIETEEPESLPFGEQLKIVFSNRPFIFVIGIYLFSWLAVQITASIIPYFVVNYMGLKEESDVPMILIAVQGTALLMLFVWGALSKKIGKKIVYFLGMILWIIAAAGLFFLQPGQIVLMYVMAVMAGIGVSTAYLIPWSMIPDVIELDELQTGQRREGIFYGFMVLLQKFGLAFGLFLVGNALQASGFKESVAGSPLPIQPESALFAIRIAVGPIPTVCLLCGLVLTYFYPITREMHAEIMLKLKERQDKRGT</sequence>
<dbReference type="Pfam" id="PF13347">
    <property type="entry name" value="MFS_2"/>
    <property type="match status" value="1"/>
</dbReference>
<dbReference type="NCBIfam" id="TIGR00792">
    <property type="entry name" value="gph"/>
    <property type="match status" value="1"/>
</dbReference>
<feature type="transmembrane region" description="Helical" evidence="7">
    <location>
        <begin position="323"/>
        <end position="342"/>
    </location>
</feature>
<feature type="transmembrane region" description="Helical" evidence="7">
    <location>
        <begin position="200"/>
        <end position="222"/>
    </location>
</feature>
<organism evidence="8 9">
    <name type="scientific">Nostoc punctiforme (strain ATCC 29133 / PCC 73102)</name>
    <dbReference type="NCBI Taxonomy" id="63737"/>
    <lineage>
        <taxon>Bacteria</taxon>
        <taxon>Bacillati</taxon>
        <taxon>Cyanobacteriota</taxon>
        <taxon>Cyanophyceae</taxon>
        <taxon>Nostocales</taxon>
        <taxon>Nostocaceae</taxon>
        <taxon>Nostoc</taxon>
    </lineage>
</organism>
<keyword evidence="5 7" id="KW-1133">Transmembrane helix</keyword>
<dbReference type="Proteomes" id="UP000001191">
    <property type="component" value="Chromosome"/>
</dbReference>
<dbReference type="CDD" id="cd17332">
    <property type="entry name" value="MFS_MelB_like"/>
    <property type="match status" value="1"/>
</dbReference>
<feature type="transmembrane region" description="Helical" evidence="7">
    <location>
        <begin position="42"/>
        <end position="66"/>
    </location>
</feature>
<name>B2J2J3_NOSP7</name>
<dbReference type="PANTHER" id="PTHR11328:SF24">
    <property type="entry name" value="MAJOR FACILITATOR SUPERFAMILY (MFS) PROFILE DOMAIN-CONTAINING PROTEIN"/>
    <property type="match status" value="1"/>
</dbReference>
<comment type="subcellular location">
    <subcellularLocation>
        <location evidence="1">Cell membrane</location>
        <topology evidence="1">Multi-pass membrane protein</topology>
    </subcellularLocation>
</comment>
<evidence type="ECO:0000256" key="5">
    <source>
        <dbReference type="ARBA" id="ARBA00022989"/>
    </source>
</evidence>
<dbReference type="OrthoDB" id="9764596at2"/>
<feature type="transmembrane region" description="Helical" evidence="7">
    <location>
        <begin position="172"/>
        <end position="194"/>
    </location>
</feature>
<proteinExistence type="predicted"/>
<dbReference type="GO" id="GO:0008643">
    <property type="term" value="P:carbohydrate transport"/>
    <property type="evidence" value="ECO:0007669"/>
    <property type="project" value="InterPro"/>
</dbReference>
<keyword evidence="2" id="KW-0813">Transport</keyword>
<dbReference type="InterPro" id="IPR036259">
    <property type="entry name" value="MFS_trans_sf"/>
</dbReference>
<dbReference type="GO" id="GO:0006814">
    <property type="term" value="P:sodium ion transport"/>
    <property type="evidence" value="ECO:0007669"/>
    <property type="project" value="InterPro"/>
</dbReference>
<evidence type="ECO:0000313" key="8">
    <source>
        <dbReference type="EMBL" id="ACC80424.1"/>
    </source>
</evidence>
<evidence type="ECO:0000256" key="7">
    <source>
        <dbReference type="SAM" id="Phobius"/>
    </source>
</evidence>
<feature type="transmembrane region" description="Helical" evidence="7">
    <location>
        <begin position="294"/>
        <end position="316"/>
    </location>
</feature>
<feature type="transmembrane region" description="Helical" evidence="7">
    <location>
        <begin position="390"/>
        <end position="414"/>
    </location>
</feature>
<keyword evidence="6 7" id="KW-0472">Membrane</keyword>
<dbReference type="EnsemblBacteria" id="ACC80424">
    <property type="protein sequence ID" value="ACC80424"/>
    <property type="gene ID" value="Npun_F1762"/>
</dbReference>
<evidence type="ECO:0000256" key="2">
    <source>
        <dbReference type="ARBA" id="ARBA00022448"/>
    </source>
</evidence>
<feature type="transmembrane region" description="Helical" evidence="7">
    <location>
        <begin position="348"/>
        <end position="369"/>
    </location>
</feature>
<dbReference type="FunFam" id="1.20.1250.20:FF:000183">
    <property type="entry name" value="sodium-dependent lysophosphatidylcholine symporter 1 isoform X2"/>
    <property type="match status" value="1"/>
</dbReference>
<dbReference type="KEGG" id="npu:Npun_F1762"/>
<evidence type="ECO:0000313" key="9">
    <source>
        <dbReference type="Proteomes" id="UP000001191"/>
    </source>
</evidence>
<evidence type="ECO:0000256" key="1">
    <source>
        <dbReference type="ARBA" id="ARBA00004651"/>
    </source>
</evidence>
<dbReference type="EMBL" id="CP001037">
    <property type="protein sequence ID" value="ACC80424.1"/>
    <property type="molecule type" value="Genomic_DNA"/>
</dbReference>
<evidence type="ECO:0000256" key="3">
    <source>
        <dbReference type="ARBA" id="ARBA00022475"/>
    </source>
</evidence>
<gene>
    <name evidence="8" type="ordered locus">Npun_F1762</name>
</gene>
<dbReference type="InterPro" id="IPR001927">
    <property type="entry name" value="Na/Gal_symport"/>
</dbReference>
<dbReference type="RefSeq" id="WP_012408442.1">
    <property type="nucleotide sequence ID" value="NC_010628.1"/>
</dbReference>
<keyword evidence="4 7" id="KW-0812">Transmembrane</keyword>
<feature type="transmembrane region" description="Helical" evidence="7">
    <location>
        <begin position="129"/>
        <end position="151"/>
    </location>
</feature>
<dbReference type="GO" id="GO:0005886">
    <property type="term" value="C:plasma membrane"/>
    <property type="evidence" value="ECO:0007669"/>
    <property type="project" value="UniProtKB-SubCell"/>
</dbReference>
<evidence type="ECO:0000256" key="6">
    <source>
        <dbReference type="ARBA" id="ARBA00023136"/>
    </source>
</evidence>
<feature type="transmembrane region" description="Helical" evidence="7">
    <location>
        <begin position="434"/>
        <end position="461"/>
    </location>
</feature>